<protein>
    <recommendedName>
        <fullName evidence="2">DUF4812 domain-containing protein</fullName>
    </recommendedName>
</protein>
<dbReference type="Proteomes" id="UP001329430">
    <property type="component" value="Chromosome 5"/>
</dbReference>
<accession>A0AAN7ZIG5</accession>
<name>A0AAN7ZIG5_9COLE</name>
<proteinExistence type="predicted"/>
<reference evidence="3 4" key="1">
    <citation type="journal article" date="2024" name="Insects">
        <title>An Improved Chromosome-Level Genome Assembly of the Firefly Pyrocoelia pectoralis.</title>
        <authorList>
            <person name="Fu X."/>
            <person name="Meyer-Rochow V.B."/>
            <person name="Ballantyne L."/>
            <person name="Zhu X."/>
        </authorList>
    </citation>
    <scope>NUCLEOTIDE SEQUENCE [LARGE SCALE GENOMIC DNA]</scope>
    <source>
        <strain evidence="3">XCY_ONT2</strain>
    </source>
</reference>
<dbReference type="AlphaFoldDB" id="A0AAN7ZIG5"/>
<feature type="domain" description="DUF4812" evidence="2">
    <location>
        <begin position="311"/>
        <end position="346"/>
    </location>
</feature>
<dbReference type="Pfam" id="PF16071">
    <property type="entry name" value="DUF4812"/>
    <property type="match status" value="1"/>
</dbReference>
<feature type="region of interest" description="Disordered" evidence="1">
    <location>
        <begin position="202"/>
        <end position="247"/>
    </location>
</feature>
<evidence type="ECO:0000256" key="1">
    <source>
        <dbReference type="SAM" id="MobiDB-lite"/>
    </source>
</evidence>
<sequence length="346" mass="39762">MLKEEYKGDWCHGCRKDKRIITSPIIAAIRNFDLAKKLHKENLEHQPLPDTVSDALYRKFQMQRHREPVAWKAYAGYGPTRCTKLKVFRPKTSICNKIKDSANDRPSSVSSFDKKWRFIRQAKVTPIQLAVCWDLTPENPKDEPKRTPHIDGSNGSMAPAVFSLVHTPDGERGDAEEEEQICDGLHNYSNNALPYMYDPQAYRPKTASHSKSSSSPSTSKISKRIQSADVGSTHSQKTDPIFTRLHPNSPEVTSKITAYKFCSKDCYQRNKKTKKKRLCVACEMKNVNIKDSKPKTDFKMAFKAGIPQKNFKRQDYPEHWRLATIYQHSYKPIQARKRPLLATVFK</sequence>
<comment type="caution">
    <text evidence="3">The sequence shown here is derived from an EMBL/GenBank/DDBJ whole genome shotgun (WGS) entry which is preliminary data.</text>
</comment>
<evidence type="ECO:0000259" key="2">
    <source>
        <dbReference type="Pfam" id="PF16071"/>
    </source>
</evidence>
<keyword evidence="4" id="KW-1185">Reference proteome</keyword>
<feature type="compositionally biased region" description="Low complexity" evidence="1">
    <location>
        <begin position="209"/>
        <end position="220"/>
    </location>
</feature>
<evidence type="ECO:0000313" key="3">
    <source>
        <dbReference type="EMBL" id="KAK5643552.1"/>
    </source>
</evidence>
<evidence type="ECO:0000313" key="4">
    <source>
        <dbReference type="Proteomes" id="UP001329430"/>
    </source>
</evidence>
<dbReference type="InterPro" id="IPR032084">
    <property type="entry name" value="DUF4812"/>
</dbReference>
<gene>
    <name evidence="3" type="ORF">RI129_007397</name>
</gene>
<organism evidence="3 4">
    <name type="scientific">Pyrocoelia pectoralis</name>
    <dbReference type="NCBI Taxonomy" id="417401"/>
    <lineage>
        <taxon>Eukaryota</taxon>
        <taxon>Metazoa</taxon>
        <taxon>Ecdysozoa</taxon>
        <taxon>Arthropoda</taxon>
        <taxon>Hexapoda</taxon>
        <taxon>Insecta</taxon>
        <taxon>Pterygota</taxon>
        <taxon>Neoptera</taxon>
        <taxon>Endopterygota</taxon>
        <taxon>Coleoptera</taxon>
        <taxon>Polyphaga</taxon>
        <taxon>Elateriformia</taxon>
        <taxon>Elateroidea</taxon>
        <taxon>Lampyridae</taxon>
        <taxon>Lampyrinae</taxon>
        <taxon>Pyrocoelia</taxon>
    </lineage>
</organism>
<dbReference type="EMBL" id="JAVRBK010000005">
    <property type="protein sequence ID" value="KAK5643552.1"/>
    <property type="molecule type" value="Genomic_DNA"/>
</dbReference>